<dbReference type="SUPFAM" id="SSF141000">
    <property type="entry name" value="Glu-tRNAGln amidotransferase C subunit"/>
    <property type="match status" value="1"/>
</dbReference>
<keyword evidence="4 7" id="KW-0067">ATP-binding</keyword>
<dbReference type="EMBL" id="CASHTH010000033">
    <property type="protein sequence ID" value="CAI7989599.1"/>
    <property type="molecule type" value="Genomic_DNA"/>
</dbReference>
<dbReference type="InterPro" id="IPR036113">
    <property type="entry name" value="Asp/Glu-ADT_sf_sub_c"/>
</dbReference>
<dbReference type="GO" id="GO:0005739">
    <property type="term" value="C:mitochondrion"/>
    <property type="evidence" value="ECO:0007669"/>
    <property type="project" value="UniProtKB-SubCell"/>
</dbReference>
<comment type="subcellular location">
    <subcellularLocation>
        <location evidence="7">Mitochondrion</location>
    </subcellularLocation>
</comment>
<keyword evidence="2 7" id="KW-0436">Ligase</keyword>
<evidence type="ECO:0000259" key="9">
    <source>
        <dbReference type="Pfam" id="PF01425"/>
    </source>
</evidence>
<dbReference type="Gene3D" id="1.10.20.60">
    <property type="entry name" value="Glu-tRNAGln amidotransferase C subunit, N-terminal domain"/>
    <property type="match status" value="1"/>
</dbReference>
<feature type="active site" description="Acyl-ester intermediate" evidence="7 8">
    <location>
        <position position="251"/>
    </location>
</feature>
<evidence type="ECO:0000256" key="3">
    <source>
        <dbReference type="ARBA" id="ARBA00022741"/>
    </source>
</evidence>
<feature type="active site" description="Charge relay system" evidence="7 8">
    <location>
        <position position="152"/>
    </location>
</feature>
<evidence type="ECO:0000256" key="4">
    <source>
        <dbReference type="ARBA" id="ARBA00022840"/>
    </source>
</evidence>
<dbReference type="PANTHER" id="PTHR11895:SF151">
    <property type="entry name" value="GLUTAMYL-TRNA(GLN) AMIDOTRANSFERASE SUBUNIT A"/>
    <property type="match status" value="1"/>
</dbReference>
<dbReference type="InterPro" id="IPR003837">
    <property type="entry name" value="GatC"/>
</dbReference>
<comment type="caution">
    <text evidence="10">The sequence shown here is derived from an EMBL/GenBank/DDBJ whole genome shotgun (WGS) entry which is preliminary data.</text>
</comment>
<evidence type="ECO:0000256" key="6">
    <source>
        <dbReference type="ARBA" id="ARBA00047407"/>
    </source>
</evidence>
<keyword evidence="7" id="KW-0496">Mitochondrion</keyword>
<organism evidence="10 11">
    <name type="scientific">Geodia barretti</name>
    <name type="common">Barrett's horny sponge</name>
    <dbReference type="NCBI Taxonomy" id="519541"/>
    <lineage>
        <taxon>Eukaryota</taxon>
        <taxon>Metazoa</taxon>
        <taxon>Porifera</taxon>
        <taxon>Demospongiae</taxon>
        <taxon>Heteroscleromorpha</taxon>
        <taxon>Tetractinellida</taxon>
        <taxon>Astrophorina</taxon>
        <taxon>Geodiidae</taxon>
        <taxon>Geodia</taxon>
    </lineage>
</organism>
<proteinExistence type="inferred from homology"/>
<keyword evidence="11" id="KW-1185">Reference proteome</keyword>
<dbReference type="HAMAP" id="MF_00120">
    <property type="entry name" value="GatA"/>
    <property type="match status" value="1"/>
</dbReference>
<dbReference type="InterPro" id="IPR004412">
    <property type="entry name" value="GatA"/>
</dbReference>
<name>A0AA35QRW8_GEOBA</name>
<comment type="function">
    <text evidence="7">Allows the formation of correctly charged Gln-tRNA(Gln) through the transamidation of misacylated Glu-tRNA(Gln) in the mitochondria. The reaction takes place in the presence of glutamine and ATP through an activated gamma-phospho-Glu-tRNA(Gln).</text>
</comment>
<dbReference type="PROSITE" id="PS00571">
    <property type="entry name" value="AMIDASES"/>
    <property type="match status" value="1"/>
</dbReference>
<sequence>MATITTEGVRHVANLARLEFNKEEMEHFTDQLARILGYIGKLNELETDEVPPTSHIHPHQVFIMGSETEASHVAKPDVVKPSYPREELRAREITAVELTESVYARIAEVEPHVKGYLTLTKDLALEQASRADAGFQNGDDMPALAGIPIAIKDVICTKGVRTTCASKILETFVPPYDATVMKKLHAQGIVMIGKTNMDEFAMGSSTENSAYQITHNPWDLDTIPGGSSGGSAAVVSADTAICSLGSDTGGSIRQPAALCGVVGMKPTYGRVSRYGLVAFASSLDQIGPFTKDVTDCALLLNAICGSDTMDATSVDVPVPDFTQSLINDVKGLKIGIPKEYFTPALDSEIAQQVHTATAVLEALGATVEEISLPHTEYAIATYYIIAPAEASANLARYDGVRYGYRNENPEDLIDMYKRTRSEAFGEEVKRRIMIGTFALSAGYQDAYYRKAQKVRTLIKSDFDAAFEKVDVIATPTSPTPAFKIGERTDDPLQMYLSDVMTTPASHAGLPGISVPCGFVKNGLPVGLQLLGAPFAEKKVLRVAYTFEQNTDHHRQKPKIGT</sequence>
<evidence type="ECO:0000256" key="2">
    <source>
        <dbReference type="ARBA" id="ARBA00022598"/>
    </source>
</evidence>
<dbReference type="Pfam" id="PF02686">
    <property type="entry name" value="GatC"/>
    <property type="match status" value="1"/>
</dbReference>
<comment type="catalytic activity">
    <reaction evidence="6 7">
        <text>L-glutamyl-tRNA(Gln) + L-glutamine + ATP + H2O = L-glutaminyl-tRNA(Gln) + L-glutamate + ADP + phosphate + H(+)</text>
        <dbReference type="Rhea" id="RHEA:17521"/>
        <dbReference type="Rhea" id="RHEA-COMP:9681"/>
        <dbReference type="Rhea" id="RHEA-COMP:9684"/>
        <dbReference type="ChEBI" id="CHEBI:15377"/>
        <dbReference type="ChEBI" id="CHEBI:15378"/>
        <dbReference type="ChEBI" id="CHEBI:29985"/>
        <dbReference type="ChEBI" id="CHEBI:30616"/>
        <dbReference type="ChEBI" id="CHEBI:43474"/>
        <dbReference type="ChEBI" id="CHEBI:58359"/>
        <dbReference type="ChEBI" id="CHEBI:78520"/>
        <dbReference type="ChEBI" id="CHEBI:78521"/>
        <dbReference type="ChEBI" id="CHEBI:456216"/>
        <dbReference type="EC" id="6.3.5.7"/>
    </reaction>
</comment>
<dbReference type="Pfam" id="PF01425">
    <property type="entry name" value="Amidase"/>
    <property type="match status" value="1"/>
</dbReference>
<evidence type="ECO:0000256" key="1">
    <source>
        <dbReference type="ARBA" id="ARBA00008069"/>
    </source>
</evidence>
<dbReference type="AlphaFoldDB" id="A0AA35QRW8"/>
<comment type="subunit">
    <text evidence="7">Subunit of the heterotrimeric GatCAB amidotransferase (AdT) complex, composed of A, B and C subunits.</text>
</comment>
<dbReference type="PANTHER" id="PTHR11895">
    <property type="entry name" value="TRANSAMIDASE"/>
    <property type="match status" value="1"/>
</dbReference>
<dbReference type="InterPro" id="IPR023631">
    <property type="entry name" value="Amidase_dom"/>
</dbReference>
<dbReference type="InterPro" id="IPR036928">
    <property type="entry name" value="AS_sf"/>
</dbReference>
<gene>
    <name evidence="10" type="ORF">GBAR_LOCUS267</name>
</gene>
<dbReference type="GO" id="GO:0050567">
    <property type="term" value="F:glutaminyl-tRNA synthase (glutamine-hydrolyzing) activity"/>
    <property type="evidence" value="ECO:0007669"/>
    <property type="project" value="UniProtKB-UniRule"/>
</dbReference>
<dbReference type="GO" id="GO:0005524">
    <property type="term" value="F:ATP binding"/>
    <property type="evidence" value="ECO:0007669"/>
    <property type="project" value="UniProtKB-KW"/>
</dbReference>
<keyword evidence="3 7" id="KW-0547">Nucleotide-binding</keyword>
<evidence type="ECO:0000256" key="8">
    <source>
        <dbReference type="PIRSR" id="PIRSR001221-1"/>
    </source>
</evidence>
<comment type="similarity">
    <text evidence="1 7">Belongs to the amidase family. GatA subfamily.</text>
</comment>
<keyword evidence="5 7" id="KW-0648">Protein biosynthesis</keyword>
<evidence type="ECO:0000313" key="10">
    <source>
        <dbReference type="EMBL" id="CAI7989599.1"/>
    </source>
</evidence>
<evidence type="ECO:0000313" key="11">
    <source>
        <dbReference type="Proteomes" id="UP001174909"/>
    </source>
</evidence>
<dbReference type="GO" id="GO:0030956">
    <property type="term" value="C:glutamyl-tRNA(Gln) amidotransferase complex"/>
    <property type="evidence" value="ECO:0007669"/>
    <property type="project" value="UniProtKB-UniRule"/>
</dbReference>
<feature type="domain" description="Amidase" evidence="9">
    <location>
        <begin position="97"/>
        <end position="540"/>
    </location>
</feature>
<dbReference type="GO" id="GO:0006450">
    <property type="term" value="P:regulation of translational fidelity"/>
    <property type="evidence" value="ECO:0007669"/>
    <property type="project" value="InterPro"/>
</dbReference>
<dbReference type="Gene3D" id="3.90.1300.10">
    <property type="entry name" value="Amidase signature (AS) domain"/>
    <property type="match status" value="1"/>
</dbReference>
<dbReference type="Proteomes" id="UP001174909">
    <property type="component" value="Unassembled WGS sequence"/>
</dbReference>
<dbReference type="SUPFAM" id="SSF75304">
    <property type="entry name" value="Amidase signature (AS) enzymes"/>
    <property type="match status" value="1"/>
</dbReference>
<dbReference type="GO" id="GO:0032543">
    <property type="term" value="P:mitochondrial translation"/>
    <property type="evidence" value="ECO:0007669"/>
    <property type="project" value="UniProtKB-UniRule"/>
</dbReference>
<accession>A0AA35QRW8</accession>
<reference evidence="10" key="1">
    <citation type="submission" date="2023-03" db="EMBL/GenBank/DDBJ databases">
        <authorList>
            <person name="Steffen K."/>
            <person name="Cardenas P."/>
        </authorList>
    </citation>
    <scope>NUCLEOTIDE SEQUENCE</scope>
</reference>
<feature type="active site" description="Charge relay system" evidence="7 8">
    <location>
        <position position="227"/>
    </location>
</feature>
<dbReference type="InterPro" id="IPR020556">
    <property type="entry name" value="Amidase_CS"/>
</dbReference>
<dbReference type="NCBIfam" id="TIGR00132">
    <property type="entry name" value="gatA"/>
    <property type="match status" value="1"/>
</dbReference>
<evidence type="ECO:0000256" key="7">
    <source>
        <dbReference type="HAMAP-Rule" id="MF_03150"/>
    </source>
</evidence>
<protein>
    <recommendedName>
        <fullName evidence="7">Glutamyl-tRNA(Gln) amidotransferase subunit A, mitochondrial</fullName>
        <shortName evidence="7">Glu-AdT subunit A</shortName>
        <ecNumber evidence="7">6.3.5.7</ecNumber>
    </recommendedName>
</protein>
<evidence type="ECO:0000256" key="5">
    <source>
        <dbReference type="ARBA" id="ARBA00022917"/>
    </source>
</evidence>
<dbReference type="PIRSF" id="PIRSF001221">
    <property type="entry name" value="Amidase_fungi"/>
    <property type="match status" value="1"/>
</dbReference>
<dbReference type="GO" id="GO:0070681">
    <property type="term" value="P:glutaminyl-tRNAGln biosynthesis via transamidation"/>
    <property type="evidence" value="ECO:0007669"/>
    <property type="project" value="UniProtKB-UniRule"/>
</dbReference>
<dbReference type="EC" id="6.3.5.7" evidence="7"/>
<dbReference type="InterPro" id="IPR000120">
    <property type="entry name" value="Amidase"/>
</dbReference>